<name>T2IXS1_CROWT</name>
<protein>
    <submittedName>
        <fullName evidence="1">Uncharacterized protein</fullName>
    </submittedName>
</protein>
<evidence type="ECO:0000313" key="1">
    <source>
        <dbReference type="EMBL" id="CCQ57793.1"/>
    </source>
</evidence>
<organism evidence="1 2">
    <name type="scientific">Crocosphaera watsonii WH 0005</name>
    <dbReference type="NCBI Taxonomy" id="423472"/>
    <lineage>
        <taxon>Bacteria</taxon>
        <taxon>Bacillati</taxon>
        <taxon>Cyanobacteriota</taxon>
        <taxon>Cyanophyceae</taxon>
        <taxon>Oscillatoriophycideae</taxon>
        <taxon>Chroococcales</taxon>
        <taxon>Aphanothecaceae</taxon>
        <taxon>Crocosphaera</taxon>
    </lineage>
</organism>
<dbReference type="Proteomes" id="UP000017981">
    <property type="component" value="Unassembled WGS sequence"/>
</dbReference>
<evidence type="ECO:0000313" key="2">
    <source>
        <dbReference type="Proteomes" id="UP000017981"/>
    </source>
</evidence>
<accession>T2IXS1</accession>
<proteinExistence type="predicted"/>
<sequence length="37" mass="4491">MNKFCMDFLFLVFYPNFPKKLTLGKKYQISEENRVNS</sequence>
<reference evidence="1 2" key="2">
    <citation type="submission" date="2013-09" db="EMBL/GenBank/DDBJ databases">
        <title>Whole genome comparison of six Crocosphaera watsonii strains with differing phenotypes.</title>
        <authorList>
            <person name="Bench S.R."/>
            <person name="Heller P."/>
            <person name="Frank I."/>
            <person name="Arciniega M."/>
            <person name="Shilova I.N."/>
            <person name="Zehr J.P."/>
        </authorList>
    </citation>
    <scope>NUCLEOTIDE SEQUENCE [LARGE SCALE GENOMIC DNA]</scope>
    <source>
        <strain evidence="1 2">WH 0005</strain>
    </source>
</reference>
<comment type="caution">
    <text evidence="1">The sequence shown here is derived from an EMBL/GenBank/DDBJ whole genome shotgun (WGS) entry which is preliminary data.</text>
</comment>
<dbReference type="EMBL" id="CAQL01000895">
    <property type="protein sequence ID" value="CCQ57793.1"/>
    <property type="molecule type" value="Genomic_DNA"/>
</dbReference>
<reference evidence="1 2" key="1">
    <citation type="submission" date="2013-01" db="EMBL/GenBank/DDBJ databases">
        <authorList>
            <person name="Bench S."/>
        </authorList>
    </citation>
    <scope>NUCLEOTIDE SEQUENCE [LARGE SCALE GENOMIC DNA]</scope>
    <source>
        <strain evidence="1 2">WH 0005</strain>
    </source>
</reference>
<gene>
    <name evidence="1" type="ORF">CWATWH0005_2672</name>
</gene>
<dbReference type="AlphaFoldDB" id="T2IXS1"/>